<gene>
    <name evidence="2" type="ORF">BRYFOR_05001</name>
</gene>
<organism evidence="2 3">
    <name type="scientific">Marvinbryantia formatexigens DSM 14469</name>
    <dbReference type="NCBI Taxonomy" id="478749"/>
    <lineage>
        <taxon>Bacteria</taxon>
        <taxon>Bacillati</taxon>
        <taxon>Bacillota</taxon>
        <taxon>Clostridia</taxon>
        <taxon>Lachnospirales</taxon>
        <taxon>Lachnospiraceae</taxon>
        <taxon>Marvinbryantia</taxon>
    </lineage>
</organism>
<evidence type="ECO:0000256" key="1">
    <source>
        <dbReference type="ARBA" id="ARBA00023239"/>
    </source>
</evidence>
<dbReference type="InterPro" id="IPR013785">
    <property type="entry name" value="Aldolase_TIM"/>
</dbReference>
<accession>C6L8R2</accession>
<sequence length="329" mass="37689">MSEDQARRGFDPAQKSICIKEDKKMEKRYPRMALGAALVPWKNDFTLDEALFRKGVHTMSEGGLKYLYIFGTAGEGFAVNDEQFVEISRIFVDELKNTDTTPIVGVISLSSSEILHRLQLAYNLGVRDFQISFPSWGALTDEEVDVFFHQICDSFPDCKFMHYNNGGRSKKLLRAKDYVRLASEIPNLAAVKFMNDSLEDVINAVKAETPIQFVLSEYGYGYGCLFGECSMLFSSISSHLPTAWRLYRAGIEKDIPTIVELEKEVAVSQEVLFETCATPVINAAYDKLYIKTVLPEFPMRLYPPYQTFSEEQVNNYMRKMRERLPQWFQ</sequence>
<dbReference type="SMART" id="SM01130">
    <property type="entry name" value="DHDPS"/>
    <property type="match status" value="1"/>
</dbReference>
<dbReference type="STRING" id="168384.SAMN05660368_01639"/>
<reference evidence="2" key="1">
    <citation type="submission" date="2009-07" db="EMBL/GenBank/DDBJ databases">
        <authorList>
            <person name="Weinstock G."/>
            <person name="Sodergren E."/>
            <person name="Clifton S."/>
            <person name="Fulton L."/>
            <person name="Fulton B."/>
            <person name="Courtney L."/>
            <person name="Fronick C."/>
            <person name="Harrison M."/>
            <person name="Strong C."/>
            <person name="Farmer C."/>
            <person name="Delahaunty K."/>
            <person name="Markovic C."/>
            <person name="Hall O."/>
            <person name="Minx P."/>
            <person name="Tomlinson C."/>
            <person name="Mitreva M."/>
            <person name="Nelson J."/>
            <person name="Hou S."/>
            <person name="Wollam A."/>
            <person name="Pepin K.H."/>
            <person name="Johnson M."/>
            <person name="Bhonagiri V."/>
            <person name="Nash W.E."/>
            <person name="Warren W."/>
            <person name="Chinwalla A."/>
            <person name="Mardis E.R."/>
            <person name="Wilson R.K."/>
        </authorList>
    </citation>
    <scope>NUCLEOTIDE SEQUENCE [LARGE SCALE GENOMIC DNA]</scope>
    <source>
        <strain evidence="2">DSM 14469</strain>
    </source>
</reference>
<comment type="caution">
    <text evidence="2">The sequence shown here is derived from an EMBL/GenBank/DDBJ whole genome shotgun (WGS) entry which is preliminary data.</text>
</comment>
<dbReference type="PANTHER" id="PTHR12128">
    <property type="entry name" value="DIHYDRODIPICOLINATE SYNTHASE"/>
    <property type="match status" value="1"/>
</dbReference>
<dbReference type="Gene3D" id="3.20.20.70">
    <property type="entry name" value="Aldolase class I"/>
    <property type="match status" value="1"/>
</dbReference>
<dbReference type="SUPFAM" id="SSF51569">
    <property type="entry name" value="Aldolase"/>
    <property type="match status" value="1"/>
</dbReference>
<dbReference type="Proteomes" id="UP000005561">
    <property type="component" value="Unassembled WGS sequence"/>
</dbReference>
<dbReference type="EMBL" id="ACCL02000001">
    <property type="protein sequence ID" value="EET62651.1"/>
    <property type="molecule type" value="Genomic_DNA"/>
</dbReference>
<dbReference type="InterPro" id="IPR002220">
    <property type="entry name" value="DapA-like"/>
</dbReference>
<dbReference type="GO" id="GO:0016829">
    <property type="term" value="F:lyase activity"/>
    <property type="evidence" value="ECO:0007669"/>
    <property type="project" value="UniProtKB-KW"/>
</dbReference>
<dbReference type="AlphaFoldDB" id="C6L8R2"/>
<dbReference type="Pfam" id="PF00701">
    <property type="entry name" value="DHDPS"/>
    <property type="match status" value="1"/>
</dbReference>
<name>C6L8R2_9FIRM</name>
<keyword evidence="1" id="KW-0456">Lyase</keyword>
<evidence type="ECO:0000313" key="3">
    <source>
        <dbReference type="Proteomes" id="UP000005561"/>
    </source>
</evidence>
<evidence type="ECO:0000313" key="2">
    <source>
        <dbReference type="EMBL" id="EET62651.1"/>
    </source>
</evidence>
<proteinExistence type="predicted"/>
<keyword evidence="3" id="KW-1185">Reference proteome</keyword>
<dbReference type="eggNOG" id="COG0329">
    <property type="taxonomic scope" value="Bacteria"/>
</dbReference>
<dbReference type="CDD" id="cd00408">
    <property type="entry name" value="DHDPS-like"/>
    <property type="match status" value="1"/>
</dbReference>
<protein>
    <submittedName>
        <fullName evidence="2">Dihydrodipicolinate synthetase family</fullName>
    </submittedName>
</protein>